<name>T2MBL3_HYDVU</name>
<dbReference type="InterPro" id="IPR001849">
    <property type="entry name" value="PH_domain"/>
</dbReference>
<dbReference type="PROSITE" id="PS50004">
    <property type="entry name" value="C2"/>
    <property type="match status" value="1"/>
</dbReference>
<feature type="region of interest" description="Disordered" evidence="4">
    <location>
        <begin position="830"/>
        <end position="862"/>
    </location>
</feature>
<feature type="region of interest" description="Disordered" evidence="4">
    <location>
        <begin position="972"/>
        <end position="1076"/>
    </location>
</feature>
<feature type="domain" description="Ras-GAP" evidence="6">
    <location>
        <begin position="396"/>
        <end position="589"/>
    </location>
</feature>
<dbReference type="InterPro" id="IPR035892">
    <property type="entry name" value="C2_domain_sf"/>
</dbReference>
<keyword evidence="1" id="KW-0343">GTPase activation</keyword>
<feature type="region of interest" description="Disordered" evidence="4">
    <location>
        <begin position="885"/>
        <end position="911"/>
    </location>
</feature>
<dbReference type="InterPro" id="IPR001936">
    <property type="entry name" value="RasGAP_dom"/>
</dbReference>
<dbReference type="InterPro" id="IPR000008">
    <property type="entry name" value="C2_dom"/>
</dbReference>
<dbReference type="SMART" id="SM00323">
    <property type="entry name" value="RasGAP"/>
    <property type="match status" value="1"/>
</dbReference>
<dbReference type="InterPro" id="IPR039360">
    <property type="entry name" value="Ras_GTPase"/>
</dbReference>
<dbReference type="Gene3D" id="2.30.29.30">
    <property type="entry name" value="Pleckstrin-homology domain (PH domain)/Phosphotyrosine-binding domain (PTB)"/>
    <property type="match status" value="1"/>
</dbReference>
<feature type="compositionally biased region" description="Polar residues" evidence="4">
    <location>
        <begin position="976"/>
        <end position="989"/>
    </location>
</feature>
<feature type="compositionally biased region" description="Low complexity" evidence="4">
    <location>
        <begin position="990"/>
        <end position="1031"/>
    </location>
</feature>
<dbReference type="SUPFAM" id="SSF48350">
    <property type="entry name" value="GTPase activation domain, GAP"/>
    <property type="match status" value="1"/>
</dbReference>
<protein>
    <submittedName>
        <fullName evidence="7">Disabled homolog 2-interacting protein</fullName>
    </submittedName>
</protein>
<dbReference type="PROSITE" id="PS50018">
    <property type="entry name" value="RAS_GTPASE_ACTIV_2"/>
    <property type="match status" value="1"/>
</dbReference>
<dbReference type="PROSITE" id="PS00509">
    <property type="entry name" value="RAS_GTPASE_ACTIV_1"/>
    <property type="match status" value="1"/>
</dbReference>
<organism evidence="7">
    <name type="scientific">Hydra vulgaris</name>
    <name type="common">Hydra</name>
    <name type="synonym">Hydra attenuata</name>
    <dbReference type="NCBI Taxonomy" id="6087"/>
    <lineage>
        <taxon>Eukaryota</taxon>
        <taxon>Metazoa</taxon>
        <taxon>Cnidaria</taxon>
        <taxon>Hydrozoa</taxon>
        <taxon>Hydroidolina</taxon>
        <taxon>Anthoathecata</taxon>
        <taxon>Aplanulata</taxon>
        <taxon>Hydridae</taxon>
        <taxon>Hydra</taxon>
    </lineage>
</organism>
<evidence type="ECO:0000259" key="6">
    <source>
        <dbReference type="PROSITE" id="PS50018"/>
    </source>
</evidence>
<dbReference type="InterPro" id="IPR057606">
    <property type="entry name" value="SynGAP1-like_PH"/>
</dbReference>
<evidence type="ECO:0000256" key="3">
    <source>
        <dbReference type="SAM" id="Coils"/>
    </source>
</evidence>
<feature type="region of interest" description="Disordered" evidence="4">
    <location>
        <begin position="60"/>
        <end position="102"/>
    </location>
</feature>
<dbReference type="EMBL" id="HAAD01003317">
    <property type="protein sequence ID" value="CDG69549.1"/>
    <property type="molecule type" value="mRNA"/>
</dbReference>
<dbReference type="SMART" id="SM00239">
    <property type="entry name" value="C2"/>
    <property type="match status" value="1"/>
</dbReference>
<dbReference type="OrthoDB" id="5572587at2759"/>
<proteinExistence type="evidence at transcript level"/>
<dbReference type="InterPro" id="IPR008936">
    <property type="entry name" value="Rho_GTPase_activation_prot"/>
</dbReference>
<evidence type="ECO:0000313" key="7">
    <source>
        <dbReference type="EMBL" id="CDG69549.1"/>
    </source>
</evidence>
<evidence type="ECO:0000259" key="5">
    <source>
        <dbReference type="PROSITE" id="PS50004"/>
    </source>
</evidence>
<dbReference type="Gene3D" id="1.10.506.10">
    <property type="entry name" value="GTPase Activation - p120gap, domain 1"/>
    <property type="match status" value="2"/>
</dbReference>
<feature type="coiled-coil region" evidence="3">
    <location>
        <begin position="1246"/>
        <end position="1355"/>
    </location>
</feature>
<gene>
    <name evidence="7" type="primary">DAB2IP</name>
</gene>
<feature type="compositionally biased region" description="Basic and acidic residues" evidence="4">
    <location>
        <begin position="885"/>
        <end position="899"/>
    </location>
</feature>
<keyword evidence="2" id="KW-0597">Phosphoprotein</keyword>
<dbReference type="SMR" id="T2MBL3"/>
<dbReference type="SUPFAM" id="SSF49562">
    <property type="entry name" value="C2 domain (Calcium/lipid-binding domain, CaLB)"/>
    <property type="match status" value="1"/>
</dbReference>
<dbReference type="InterPro" id="IPR021887">
    <property type="entry name" value="DAB2P_C"/>
</dbReference>
<feature type="domain" description="C2" evidence="5">
    <location>
        <begin position="209"/>
        <end position="327"/>
    </location>
</feature>
<evidence type="ECO:0000256" key="1">
    <source>
        <dbReference type="ARBA" id="ARBA00022468"/>
    </source>
</evidence>
<dbReference type="Pfam" id="PF25321">
    <property type="entry name" value="PH_RASGAP"/>
    <property type="match status" value="1"/>
</dbReference>
<reference evidence="7" key="1">
    <citation type="journal article" date="2013" name="Genome Biol. Evol.">
        <title>Punctuated emergences of genetic and phenotypic innovations in eumetazoan, bilaterian, euteleostome, and hominidae ancestors.</title>
        <authorList>
            <person name="Wenger Y."/>
            <person name="Galliot B."/>
        </authorList>
    </citation>
    <scope>NUCLEOTIDE SEQUENCE</scope>
    <source>
        <tissue evidence="7">Whole animals</tissue>
    </source>
</reference>
<dbReference type="InterPro" id="IPR023152">
    <property type="entry name" value="RasGAP_CS"/>
</dbReference>
<dbReference type="Pfam" id="PF00616">
    <property type="entry name" value="RasGAP"/>
    <property type="match status" value="2"/>
</dbReference>
<dbReference type="SUPFAM" id="SSF50729">
    <property type="entry name" value="PH domain-like"/>
    <property type="match status" value="1"/>
</dbReference>
<evidence type="ECO:0000256" key="4">
    <source>
        <dbReference type="SAM" id="MobiDB-lite"/>
    </source>
</evidence>
<keyword evidence="3" id="KW-0175">Coiled coil</keyword>
<dbReference type="KEGG" id="hmg:100198630"/>
<dbReference type="GeneID" id="100198630"/>
<dbReference type="SMART" id="SM00233">
    <property type="entry name" value="PH"/>
    <property type="match status" value="1"/>
</dbReference>
<dbReference type="PANTHER" id="PTHR10194">
    <property type="entry name" value="RAS GTPASE-ACTIVATING PROTEINS"/>
    <property type="match status" value="1"/>
</dbReference>
<evidence type="ECO:0000256" key="2">
    <source>
        <dbReference type="ARBA" id="ARBA00022553"/>
    </source>
</evidence>
<accession>T2MBL3</accession>
<dbReference type="Pfam" id="PF12004">
    <property type="entry name" value="DAB2P_C"/>
    <property type="match status" value="1"/>
</dbReference>
<dbReference type="GO" id="GO:0005096">
    <property type="term" value="F:GTPase activator activity"/>
    <property type="evidence" value="ECO:0007669"/>
    <property type="project" value="UniProtKB-KW"/>
</dbReference>
<feature type="compositionally biased region" description="Polar residues" evidence="4">
    <location>
        <begin position="78"/>
        <end position="102"/>
    </location>
</feature>
<dbReference type="InterPro" id="IPR011993">
    <property type="entry name" value="PH-like_dom_sf"/>
</dbReference>
<dbReference type="Gene3D" id="2.60.40.150">
    <property type="entry name" value="C2 domain"/>
    <property type="match status" value="1"/>
</dbReference>
<dbReference type="CDD" id="cd04013">
    <property type="entry name" value="C2_SynGAP_like"/>
    <property type="match status" value="1"/>
</dbReference>
<dbReference type="PANTHER" id="PTHR10194:SF60">
    <property type="entry name" value="RAS GTPASE-ACTIVATING PROTEIN RASKOL"/>
    <property type="match status" value="1"/>
</dbReference>
<dbReference type="CDD" id="cd05136">
    <property type="entry name" value="RasGAP_DAB2IP"/>
    <property type="match status" value="1"/>
</dbReference>
<feature type="compositionally biased region" description="Basic and acidic residues" evidence="4">
    <location>
        <begin position="830"/>
        <end position="847"/>
    </location>
</feature>
<sequence>MEVFPLDKKLSGWLSVVDANENIRKLYPENIIWKLKAVCFEPSTKYLYISSISSAEEQEISLDSPLKSPGGSDVLSPRSENYSPRSSSTFRPRLESQPSNSSFKQFISRKLALSRSRSVGKVGIQRTNESSSPKSPSVLLSSWRSAESDYYIDDDRQVTVMCLNDPALSIVRPIHDSVLLRPFCFQVITPTDTKYFSCSSHEECSSWIKSMTSVIQINRDENVRLDTSLSVWVIEAKGIPIRKRYYCELLLNKVLFCRTSVKCMNEMLFWGEQFSFSDLPPTESVTINLFRESDTKKKRKPDKSVFIGSSVIDLLNVETNIEIEKWVSVFMPGISPKTQQRNSVNSKVEQPFIRIKFTYGATVVLPISYYKKLHDFLRTDYMVLTNTLEKVISLKTKDILAQTLLKILHASGEAHGFLVDVIMNEVKNTPNENLMFRGNSLATKSIDTYMKMVGRMYLQETLGTFISSVYESEEDAEVDPQKITPLSSAVLSGNQRNLIKLVEDVWKNIMLSVNFFPISLQKVFSTVRERCQSMELNISKKIVSASLFLRFLCPAILSPSLFQLTSEYPSEKVARTLTLIAKTIQNLANFTRFGSKECYMKILNDFVESEISNMDLFLQNISNEPKSDDSNDTYTFCGQIDLARELSVTYHLLVAEISKTNEDNNDKYNELKTILEDITKAHKSFPNAEELRLHRPFETVASVCGQPLSAPGLHGFTSHDYHNRSNYNVIESNENLCSDNSPLLANMERKSNINDKLCYDEDTNFSFTEDYVSDSSFVSHSYLPNSESLKNDRNNDWSNPSAEINCESNEKFASIGKKVVSHISESKRMFDKIEDDSQNHKRNERNSYKNPKLVNDSYLKTKKKEGSVKDRINLFSQDARKFGEISRIPKKEKDSHESPNNDGFNNKLKGGNLSSKNHVACSSEFKTNDQKSLKTSSFTFSKSPLATRKKVEQKEPFDRSKLVLQNLKSEHKFSDTKSSVDPNLEKSPTSSIDSMRSSNSDSRLSISRGSRVSNFSGGSRLSSISESGRGSVETVVSGGHLTSENSVNKRYLPTTQPPSEPLNISRKHNKQTDLNRYEPQNDIFYSSDTLNFSKEEQREKVLRRYSQMAPNEVKREIDRNNFNRDTMIVAQSREIAQIHSNGFCEILHEGIIEKSCSLTSIYSSSYSSCSCSSVETSSSPEGILVEGDNLEDTLLENEAESSGKGPGADRRVSAVGMSLPRKASPGQVERYNQSVTDQTELLQHKLKEKDSLIQKLQIELKNKSKNFEQTVLHLREKLINTNEKMKIQRQETDNEMKTVINRLMVMENKLRNDQTEMEDIIKSKDRYIDFQERRINTLEETNSKLIKALTSIKKRYNVDESHGSLSNHFEQLHEDNES</sequence>